<gene>
    <name evidence="2" type="ORF">ATN88_16680</name>
</gene>
<protein>
    <recommendedName>
        <fullName evidence="4">Glycoside hydrolase 123 C-terminal domain-containing protein</fullName>
    </recommendedName>
</protein>
<dbReference type="RefSeq" id="WP_067409783.1">
    <property type="nucleotide sequence ID" value="NZ_LNTY01000004.1"/>
</dbReference>
<comment type="caution">
    <text evidence="2">The sequence shown here is derived from an EMBL/GenBank/DDBJ whole genome shotgun (WGS) entry which is preliminary data.</text>
</comment>
<reference evidence="2 3" key="1">
    <citation type="submission" date="2015-11" db="EMBL/GenBank/DDBJ databases">
        <title>Genomic Taxonomy of the Vibrionaceae.</title>
        <authorList>
            <person name="Gomez-Gil B."/>
            <person name="Enciso-Ibarra J."/>
        </authorList>
    </citation>
    <scope>NUCLEOTIDE SEQUENCE [LARGE SCALE GENOMIC DNA]</scope>
    <source>
        <strain evidence="2 3">CAIM 912</strain>
    </source>
</reference>
<evidence type="ECO:0008006" key="4">
    <source>
        <dbReference type="Google" id="ProtNLM"/>
    </source>
</evidence>
<evidence type="ECO:0000313" key="3">
    <source>
        <dbReference type="Proteomes" id="UP000070529"/>
    </source>
</evidence>
<evidence type="ECO:0000313" key="2">
    <source>
        <dbReference type="EMBL" id="KXF83507.1"/>
    </source>
</evidence>
<dbReference type="OrthoDB" id="7345857at2"/>
<dbReference type="STRING" id="294935.ATN88_16680"/>
<dbReference type="EMBL" id="LNTY01000004">
    <property type="protein sequence ID" value="KXF83507.1"/>
    <property type="molecule type" value="Genomic_DNA"/>
</dbReference>
<organism evidence="2 3">
    <name type="scientific">Enterovibrio coralii</name>
    <dbReference type="NCBI Taxonomy" id="294935"/>
    <lineage>
        <taxon>Bacteria</taxon>
        <taxon>Pseudomonadati</taxon>
        <taxon>Pseudomonadota</taxon>
        <taxon>Gammaproteobacteria</taxon>
        <taxon>Vibrionales</taxon>
        <taxon>Vibrionaceae</taxon>
        <taxon>Enterovibrio</taxon>
    </lineage>
</organism>
<keyword evidence="3" id="KW-1185">Reference proteome</keyword>
<dbReference type="AlphaFoldDB" id="A0A135IDG5"/>
<sequence length="786" mass="88277">MRLLLPVFMLLFSTHLLADVRLKKSDFVDVQETTILEVKGNNFTEKNVILVVRADDSINPGYADRANIERVIPPGEYELQIPFASLRTPGGRQLALSKLEQMIIFPGNNESRFMISSSRVYTPKPLAKGVYAWDLGPQGSAIWPGFKPMTIESGLLSGKALRPIDRSARMQVADPLTIDGIRGIDYASLPLPAGDWQVTLWLRDSGEWEFLPHPLKREIKANGQRVYSQNLTPSQWISRVYLQGKEHDVTPKSTSWEHFGKRESHRVTFNVTSDGSPVELAISGDNADAQFVSGILAVPTNNPLVLDMLTRQRQTWWEKNWPVSAWKAWPTGQTKLRAKNQHIDAAAGTSAFVTFDFEQGNVPGSPLVMLESPKMAGSALPATYHWSQWQLTRSHLSSSLLKADDNRLRHGILPENDGVAMPRKLVVRVDVPENTPAGKYQGKLSVMLSGQKLQAPYAINVLDASLPPLHKPVGVYLEKPVHFGWFSDLAPLAEEAMMCDLTFMRKLGLTGVSPPYPTPSTDEQASDFEVLSQTLHKLGYVDSMAYAPAKRLSQALGTSSAASVVADIESNHKQRLQQGPYWSIADEPSNPGNIDLFKEMHRHFSLTAPAAKLAGHLNHEEDREYLDMFDLVLVNDGFGIDKDEVHKTQQDSLKVWLYNLPFPRAASGFYLWQSGADGFLKWHGRMPTADPYDPTDGREFDVQFFYPTESPCPKEPDIHADLYEIAQGIIDYRWILWLEQQAPNNVEAQKLLVELRDDIPDTWNGMLDTPPSELDQWRNRIINLTR</sequence>
<feature type="chain" id="PRO_5007465929" description="Glycoside hydrolase 123 C-terminal domain-containing protein" evidence="1">
    <location>
        <begin position="19"/>
        <end position="786"/>
    </location>
</feature>
<proteinExistence type="predicted"/>
<accession>A0A135IDG5</accession>
<name>A0A135IDG5_9GAMM</name>
<dbReference type="Proteomes" id="UP000070529">
    <property type="component" value="Unassembled WGS sequence"/>
</dbReference>
<feature type="signal peptide" evidence="1">
    <location>
        <begin position="1"/>
        <end position="18"/>
    </location>
</feature>
<keyword evidence="1" id="KW-0732">Signal</keyword>
<evidence type="ECO:0000256" key="1">
    <source>
        <dbReference type="SAM" id="SignalP"/>
    </source>
</evidence>